<dbReference type="Gene3D" id="1.10.287.130">
    <property type="match status" value="1"/>
</dbReference>
<keyword evidence="7 8" id="KW-1133">Transmembrane helix</keyword>
<dbReference type="SMART" id="SM00388">
    <property type="entry name" value="HisKA"/>
    <property type="match status" value="1"/>
</dbReference>
<dbReference type="OrthoDB" id="1522504at2"/>
<dbReference type="CDD" id="cd00082">
    <property type="entry name" value="HisKA"/>
    <property type="match status" value="1"/>
</dbReference>
<evidence type="ECO:0000256" key="8">
    <source>
        <dbReference type="SAM" id="Phobius"/>
    </source>
</evidence>
<evidence type="ECO:0000256" key="2">
    <source>
        <dbReference type="ARBA" id="ARBA00012438"/>
    </source>
</evidence>
<dbReference type="PANTHER" id="PTHR45436">
    <property type="entry name" value="SENSOR HISTIDINE KINASE YKOH"/>
    <property type="match status" value="1"/>
</dbReference>
<sequence length="451" mass="51676">MNLLNKISLWFIAIVLLVTPVSMYISYNSTKKRLDDVEIERLKSVNQHVTYQLRVGEAPEKKTQGLPISVTLLKGNTLPSKNPEVIHTCLKNNGFSLNECKIRINTYMALDQKVYRISSYTYVTATEEIIGGMLNALFFKMILITALVLITARILSKFILKPFHHAIDGLQQFSIQKKERLQLIPTSTKEFKKLNEFLQNMTDKALEDYASVKEFSENASHEVQTPLAVIQSKIELLAETDINGTQAALLNDIQNSIDKLSRINRSLMLLTKLNNHEFSTHQKVKFCTVEKETLFTYSDHLALKSITLNRQCEKGVYVKIHPALTEILLSNLLSNAIRHNLEEGRIEVNLTRHFYQISNTGQEPDVPTQELFKRFKKSNQSQDSIGLGLSIVKQICEVNEFPVYYDFSKGWHTITVYFDKDHHHQPFVPEQNPETLDSAFENVEQIMNSPV</sequence>
<dbReference type="RefSeq" id="WP_090025984.1">
    <property type="nucleotide sequence ID" value="NZ_FOVD01000006.1"/>
</dbReference>
<keyword evidence="11" id="KW-1185">Reference proteome</keyword>
<keyword evidence="5 8" id="KW-0812">Transmembrane</keyword>
<evidence type="ECO:0000256" key="3">
    <source>
        <dbReference type="ARBA" id="ARBA00022553"/>
    </source>
</evidence>
<dbReference type="SUPFAM" id="SSF55874">
    <property type="entry name" value="ATPase domain of HSP90 chaperone/DNA topoisomerase II/histidine kinase"/>
    <property type="match status" value="1"/>
</dbReference>
<dbReference type="GO" id="GO:0005886">
    <property type="term" value="C:plasma membrane"/>
    <property type="evidence" value="ECO:0007669"/>
    <property type="project" value="TreeGrafter"/>
</dbReference>
<keyword evidence="4" id="KW-0808">Transferase</keyword>
<dbReference type="Proteomes" id="UP000198769">
    <property type="component" value="Unassembled WGS sequence"/>
</dbReference>
<dbReference type="EC" id="2.7.13.3" evidence="2"/>
<dbReference type="InterPro" id="IPR005467">
    <property type="entry name" value="His_kinase_dom"/>
</dbReference>
<name>A0A1I5ARF9_CHROL</name>
<keyword evidence="8" id="KW-0472">Membrane</keyword>
<reference evidence="11" key="1">
    <citation type="submission" date="2016-10" db="EMBL/GenBank/DDBJ databases">
        <authorList>
            <person name="Varghese N."/>
            <person name="Submissions S."/>
        </authorList>
    </citation>
    <scope>NUCLEOTIDE SEQUENCE [LARGE SCALE GENOMIC DNA]</scope>
    <source>
        <strain evidence="11">DSM 25575</strain>
    </source>
</reference>
<evidence type="ECO:0000259" key="9">
    <source>
        <dbReference type="PROSITE" id="PS50109"/>
    </source>
</evidence>
<evidence type="ECO:0000313" key="10">
    <source>
        <dbReference type="EMBL" id="SFN65007.1"/>
    </source>
</evidence>
<keyword evidence="6 10" id="KW-0418">Kinase</keyword>
<dbReference type="InterPro" id="IPR050428">
    <property type="entry name" value="TCS_sensor_his_kinase"/>
</dbReference>
<dbReference type="Gene3D" id="3.30.565.10">
    <property type="entry name" value="Histidine kinase-like ATPase, C-terminal domain"/>
    <property type="match status" value="1"/>
</dbReference>
<dbReference type="SMART" id="SM00387">
    <property type="entry name" value="HATPase_c"/>
    <property type="match status" value="1"/>
</dbReference>
<proteinExistence type="predicted"/>
<feature type="transmembrane region" description="Helical" evidence="8">
    <location>
        <begin position="7"/>
        <end position="27"/>
    </location>
</feature>
<comment type="catalytic activity">
    <reaction evidence="1">
        <text>ATP + protein L-histidine = ADP + protein N-phospho-L-histidine.</text>
        <dbReference type="EC" id="2.7.13.3"/>
    </reaction>
</comment>
<protein>
    <recommendedName>
        <fullName evidence="2">histidine kinase</fullName>
        <ecNumber evidence="2">2.7.13.3</ecNumber>
    </recommendedName>
</protein>
<dbReference type="Pfam" id="PF00512">
    <property type="entry name" value="HisKA"/>
    <property type="match status" value="1"/>
</dbReference>
<evidence type="ECO:0000256" key="4">
    <source>
        <dbReference type="ARBA" id="ARBA00022679"/>
    </source>
</evidence>
<organism evidence="10 11">
    <name type="scientific">Chryseobacterium oleae</name>
    <dbReference type="NCBI Taxonomy" id="491207"/>
    <lineage>
        <taxon>Bacteria</taxon>
        <taxon>Pseudomonadati</taxon>
        <taxon>Bacteroidota</taxon>
        <taxon>Flavobacteriia</taxon>
        <taxon>Flavobacteriales</taxon>
        <taxon>Weeksellaceae</taxon>
        <taxon>Chryseobacterium group</taxon>
        <taxon>Chryseobacterium</taxon>
    </lineage>
</organism>
<dbReference type="Pfam" id="PF02518">
    <property type="entry name" value="HATPase_c"/>
    <property type="match status" value="1"/>
</dbReference>
<dbReference type="AlphaFoldDB" id="A0A1I5ARF9"/>
<dbReference type="PANTHER" id="PTHR45436:SF5">
    <property type="entry name" value="SENSOR HISTIDINE KINASE TRCS"/>
    <property type="match status" value="1"/>
</dbReference>
<dbReference type="InterPro" id="IPR036097">
    <property type="entry name" value="HisK_dim/P_sf"/>
</dbReference>
<evidence type="ECO:0000256" key="5">
    <source>
        <dbReference type="ARBA" id="ARBA00022692"/>
    </source>
</evidence>
<evidence type="ECO:0000313" key="11">
    <source>
        <dbReference type="Proteomes" id="UP000198769"/>
    </source>
</evidence>
<dbReference type="InterPro" id="IPR003594">
    <property type="entry name" value="HATPase_dom"/>
</dbReference>
<dbReference type="InterPro" id="IPR036890">
    <property type="entry name" value="HATPase_C_sf"/>
</dbReference>
<evidence type="ECO:0000256" key="7">
    <source>
        <dbReference type="ARBA" id="ARBA00022989"/>
    </source>
</evidence>
<feature type="transmembrane region" description="Helical" evidence="8">
    <location>
        <begin position="137"/>
        <end position="155"/>
    </location>
</feature>
<dbReference type="InterPro" id="IPR003661">
    <property type="entry name" value="HisK_dim/P_dom"/>
</dbReference>
<evidence type="ECO:0000256" key="1">
    <source>
        <dbReference type="ARBA" id="ARBA00000085"/>
    </source>
</evidence>
<evidence type="ECO:0000256" key="6">
    <source>
        <dbReference type="ARBA" id="ARBA00022777"/>
    </source>
</evidence>
<dbReference type="SUPFAM" id="SSF47384">
    <property type="entry name" value="Homodimeric domain of signal transducing histidine kinase"/>
    <property type="match status" value="1"/>
</dbReference>
<keyword evidence="3" id="KW-0597">Phosphoprotein</keyword>
<feature type="domain" description="Histidine kinase" evidence="9">
    <location>
        <begin position="218"/>
        <end position="422"/>
    </location>
</feature>
<dbReference type="EMBL" id="FOVD01000006">
    <property type="protein sequence ID" value="SFN65007.1"/>
    <property type="molecule type" value="Genomic_DNA"/>
</dbReference>
<dbReference type="PROSITE" id="PS50109">
    <property type="entry name" value="HIS_KIN"/>
    <property type="match status" value="1"/>
</dbReference>
<gene>
    <name evidence="10" type="ORF">SAMN05421594_3646</name>
</gene>
<dbReference type="GO" id="GO:0000155">
    <property type="term" value="F:phosphorelay sensor kinase activity"/>
    <property type="evidence" value="ECO:0007669"/>
    <property type="project" value="InterPro"/>
</dbReference>
<accession>A0A1I5ARF9</accession>